<reference evidence="3" key="1">
    <citation type="submission" date="2022-11" db="EMBL/GenBank/DDBJ databases">
        <authorList>
            <person name="Graham C."/>
            <person name="Newman J.D."/>
        </authorList>
    </citation>
    <scope>NUCLEOTIDE SEQUENCE</scope>
    <source>
        <strain evidence="3">DSM 19486</strain>
    </source>
</reference>
<dbReference type="RefSeq" id="WP_157258806.1">
    <property type="nucleotide sequence ID" value="NZ_JAPJUH010000002.1"/>
</dbReference>
<evidence type="ECO:0000313" key="3">
    <source>
        <dbReference type="EMBL" id="MCX3264039.1"/>
    </source>
</evidence>
<proteinExistence type="predicted"/>
<dbReference type="EMBL" id="JAPJUH010000002">
    <property type="protein sequence ID" value="MCX3264039.1"/>
    <property type="molecule type" value="Genomic_DNA"/>
</dbReference>
<evidence type="ECO:0000259" key="1">
    <source>
        <dbReference type="Pfam" id="PF12708"/>
    </source>
</evidence>
<evidence type="ECO:0000259" key="2">
    <source>
        <dbReference type="Pfam" id="PF13229"/>
    </source>
</evidence>
<dbReference type="InterPro" id="IPR011050">
    <property type="entry name" value="Pectin_lyase_fold/virulence"/>
</dbReference>
<feature type="domain" description="Rhamnogalacturonase A/B/Epimerase-like pectate lyase" evidence="1">
    <location>
        <begin position="20"/>
        <end position="141"/>
    </location>
</feature>
<evidence type="ECO:0000313" key="4">
    <source>
        <dbReference type="Proteomes" id="UP001142592"/>
    </source>
</evidence>
<dbReference type="Proteomes" id="UP001142592">
    <property type="component" value="Unassembled WGS sequence"/>
</dbReference>
<comment type="caution">
    <text evidence="3">The sequence shown here is derived from an EMBL/GenBank/DDBJ whole genome shotgun (WGS) entry which is preliminary data.</text>
</comment>
<dbReference type="InterPro" id="IPR039448">
    <property type="entry name" value="Beta_helix"/>
</dbReference>
<dbReference type="SMART" id="SM00710">
    <property type="entry name" value="PbH1"/>
    <property type="match status" value="8"/>
</dbReference>
<keyword evidence="4" id="KW-1185">Reference proteome</keyword>
<dbReference type="Gene3D" id="2.160.20.10">
    <property type="entry name" value="Single-stranded right-handed beta-helix, Pectin lyase-like"/>
    <property type="match status" value="1"/>
</dbReference>
<dbReference type="InterPro" id="IPR024535">
    <property type="entry name" value="RHGA/B-epi-like_pectate_lyase"/>
</dbReference>
<dbReference type="AlphaFoldDB" id="A0A9X3DB56"/>
<protein>
    <submittedName>
        <fullName evidence="3">Right-handed parallel beta-helix repeat-containing protein</fullName>
    </submittedName>
</protein>
<dbReference type="InterPro" id="IPR006626">
    <property type="entry name" value="PbH1"/>
</dbReference>
<organism evidence="3 4">
    <name type="scientific">Pedobacter agri</name>
    <dbReference type="NCBI Taxonomy" id="454586"/>
    <lineage>
        <taxon>Bacteria</taxon>
        <taxon>Pseudomonadati</taxon>
        <taxon>Bacteroidota</taxon>
        <taxon>Sphingobacteriia</taxon>
        <taxon>Sphingobacteriales</taxon>
        <taxon>Sphingobacteriaceae</taxon>
        <taxon>Pedobacter</taxon>
    </lineage>
</organism>
<feature type="domain" description="Right handed beta helix" evidence="2">
    <location>
        <begin position="256"/>
        <end position="380"/>
    </location>
</feature>
<dbReference type="Pfam" id="PF13229">
    <property type="entry name" value="Beta_helix"/>
    <property type="match status" value="1"/>
</dbReference>
<dbReference type="Pfam" id="PF12708">
    <property type="entry name" value="Pect-lyase_RHGA_epim"/>
    <property type="match status" value="1"/>
</dbReference>
<dbReference type="SUPFAM" id="SSF51126">
    <property type="entry name" value="Pectin lyase-like"/>
    <property type="match status" value="1"/>
</dbReference>
<dbReference type="InterPro" id="IPR012334">
    <property type="entry name" value="Pectin_lyas_fold"/>
</dbReference>
<accession>A0A9X3DB56</accession>
<name>A0A9X3DB56_9SPHI</name>
<gene>
    <name evidence="3" type="ORF">OQZ29_04740</name>
</gene>
<sequence length="499" mass="54984">MHPQKTLKIGSNTLEDRFQSYGLNGDGLGDDTKGLQKLVNDSAVIYLKAGIYLISETIILPSRVQLIGQEGTIIIASRAMRNTLLYNGRFFSASSSDHVLIKNVQFKSESLDFKFSKWNNACIFILNSKDVVVENCFFNFKLPYSVIGMEAVWVSGGQSKRNIIRKNNIYSLGIKYAENGADSTIVEQNIINHSYSNAITGNGNNSEDEILGAQITNNLISEAGRMGIEDWGNTVGTIIDGNQLAGTGIDVAQALEGIGISAVGVNTVVKNNEVTDSRVYAIEVRGNYGVEVSNNVLRNNPLATGIILNFTFDAPKINLAAANVDKNLIENCEKGIHIFGDYQSKVSINNNKFHDIISKAISLESGALYYEIRISFNQFIFDKKTAIDRFAFFSYTKYKSGEAKQMVWTSDNRIEYGAGTANGTGMDFGFIIRTDNTTINKLFVKGNNNRNVADRKILAISDLGGRPDRCIITNNEIYGAITELSGFTNLIQYNNTVKE</sequence>